<accession>A0A9P0MTN4</accession>
<name>A0A9P0MTN4_NEZVI</name>
<feature type="region of interest" description="Disordered" evidence="1">
    <location>
        <begin position="33"/>
        <end position="91"/>
    </location>
</feature>
<organism evidence="2 3">
    <name type="scientific">Nezara viridula</name>
    <name type="common">Southern green stink bug</name>
    <name type="synonym">Cimex viridulus</name>
    <dbReference type="NCBI Taxonomy" id="85310"/>
    <lineage>
        <taxon>Eukaryota</taxon>
        <taxon>Metazoa</taxon>
        <taxon>Ecdysozoa</taxon>
        <taxon>Arthropoda</taxon>
        <taxon>Hexapoda</taxon>
        <taxon>Insecta</taxon>
        <taxon>Pterygota</taxon>
        <taxon>Neoptera</taxon>
        <taxon>Paraneoptera</taxon>
        <taxon>Hemiptera</taxon>
        <taxon>Heteroptera</taxon>
        <taxon>Panheteroptera</taxon>
        <taxon>Pentatomomorpha</taxon>
        <taxon>Pentatomoidea</taxon>
        <taxon>Pentatomidae</taxon>
        <taxon>Pentatominae</taxon>
        <taxon>Nezara</taxon>
    </lineage>
</organism>
<reference evidence="2" key="1">
    <citation type="submission" date="2022-01" db="EMBL/GenBank/DDBJ databases">
        <authorList>
            <person name="King R."/>
        </authorList>
    </citation>
    <scope>NUCLEOTIDE SEQUENCE</scope>
</reference>
<protein>
    <submittedName>
        <fullName evidence="2">Uncharacterized protein</fullName>
    </submittedName>
</protein>
<evidence type="ECO:0000256" key="1">
    <source>
        <dbReference type="SAM" id="MobiDB-lite"/>
    </source>
</evidence>
<evidence type="ECO:0000313" key="2">
    <source>
        <dbReference type="EMBL" id="CAH1402177.1"/>
    </source>
</evidence>
<evidence type="ECO:0000313" key="3">
    <source>
        <dbReference type="Proteomes" id="UP001152798"/>
    </source>
</evidence>
<dbReference type="Proteomes" id="UP001152798">
    <property type="component" value="Chromosome 5"/>
</dbReference>
<proteinExistence type="predicted"/>
<dbReference type="AlphaFoldDB" id="A0A9P0MTN4"/>
<sequence length="91" mass="9754">MEEHCSLLHPTTEHNSQRSLLLPYAPSLPEWLSPPGRDVSKVTDGNEGWHTSATGIVQEPAPPNQEGVAAPSAQCKSSEDVLVPVGDWMGP</sequence>
<gene>
    <name evidence="2" type="ORF">NEZAVI_LOCUS11053</name>
</gene>
<keyword evidence="3" id="KW-1185">Reference proteome</keyword>
<dbReference type="EMBL" id="OV725081">
    <property type="protein sequence ID" value="CAH1402177.1"/>
    <property type="molecule type" value="Genomic_DNA"/>
</dbReference>